<dbReference type="InterPro" id="IPR037020">
    <property type="entry name" value="Hemocyanin_C_sf"/>
</dbReference>
<keyword evidence="4" id="KW-0186">Copper</keyword>
<accession>A0A1D2MUJ2</accession>
<comment type="caution">
    <text evidence="6">The sequence shown here is derived from an EMBL/GenBank/DDBJ whole genome shotgun (WGS) entry which is preliminary data.</text>
</comment>
<dbReference type="PANTHER" id="PTHR11511:SF4">
    <property type="entry name" value="PHENOLOXIDASE 2-RELATED"/>
    <property type="match status" value="1"/>
</dbReference>
<gene>
    <name evidence="6" type="ORF">Ocin01_09905</name>
</gene>
<dbReference type="PANTHER" id="PTHR11511">
    <property type="entry name" value="LARVAL STORAGE PROTEIN/PHENOLOXIDASE"/>
    <property type="match status" value="1"/>
</dbReference>
<evidence type="ECO:0000259" key="5">
    <source>
        <dbReference type="Pfam" id="PF03723"/>
    </source>
</evidence>
<dbReference type="InterPro" id="IPR013788">
    <property type="entry name" value="Hemocyanin/hexamerin"/>
</dbReference>
<dbReference type="OrthoDB" id="6371642at2759"/>
<dbReference type="Proteomes" id="UP000094527">
    <property type="component" value="Unassembled WGS sequence"/>
</dbReference>
<protein>
    <submittedName>
        <fullName evidence="6">Phenoloxidase subunit 2</fullName>
    </submittedName>
</protein>
<organism evidence="6 7">
    <name type="scientific">Orchesella cincta</name>
    <name type="common">Springtail</name>
    <name type="synonym">Podura cincta</name>
    <dbReference type="NCBI Taxonomy" id="48709"/>
    <lineage>
        <taxon>Eukaryota</taxon>
        <taxon>Metazoa</taxon>
        <taxon>Ecdysozoa</taxon>
        <taxon>Arthropoda</taxon>
        <taxon>Hexapoda</taxon>
        <taxon>Collembola</taxon>
        <taxon>Entomobryomorpha</taxon>
        <taxon>Entomobryoidea</taxon>
        <taxon>Orchesellidae</taxon>
        <taxon>Orchesellinae</taxon>
        <taxon>Orchesella</taxon>
    </lineage>
</organism>
<evidence type="ECO:0000313" key="6">
    <source>
        <dbReference type="EMBL" id="ODM96757.1"/>
    </source>
</evidence>
<evidence type="ECO:0000256" key="3">
    <source>
        <dbReference type="ARBA" id="ARBA00022723"/>
    </source>
</evidence>
<dbReference type="InterPro" id="IPR005203">
    <property type="entry name" value="Hemocyanin_C"/>
</dbReference>
<feature type="domain" description="Hemocyanin C-terminal" evidence="5">
    <location>
        <begin position="36"/>
        <end position="264"/>
    </location>
</feature>
<dbReference type="AlphaFoldDB" id="A0A1D2MUJ2"/>
<dbReference type="SUPFAM" id="SSF81296">
    <property type="entry name" value="E set domains"/>
    <property type="match status" value="1"/>
</dbReference>
<keyword evidence="7" id="KW-1185">Reference proteome</keyword>
<sequence length="508" mass="58421">MTGRNVLPIPRYIDNIFNRYKNTLAPYQRSQGDWPLLVQGVDVHSVKVQSKNLPANVLNTFWSYRKYDLGRGLDFNRSFVRGPLFACQQHLDHQDFEYELKIERKEYAHHAKTVTVRLFMGPRYDLKGRRYNLEEERHFMFIMDTFTVPLKVGMNTVRRRSIETPLTIDFPSSLRELRQTTENTMPFCGCGWPHHLLVNSKRKSRRPFNGFIRNNNNSEEDAVVPDRRAPPQNCRPAYIFCGLMDERYPDARPMGYPFDRRLYVSEKGHGPAFLEHLVRDVPNSAFSHIKVVHYDEVRGGVDTSALDDGDYDFSNSIDNQYIDDDHPSSSIGLRILFTLMDVTTLYPLHCPICLLKPRSTLMDLTMVGPPPGPPLPPPPPPPRTILNLRLEHGDHQVRESAPNFESGSDSSGLDDFVPKHHIDVHENIRNAIDKSESPPPPPPFHIPHHDAHVGFIDEPLPPVKRRYRSAFRSSFRSLLKTFSPIGTNGSPPKVCYRYLANNQTLYNC</sequence>
<keyword evidence="3" id="KW-0479">Metal-binding</keyword>
<comment type="similarity">
    <text evidence="2">Belongs to the tyrosinase family.</text>
</comment>
<dbReference type="EMBL" id="LJIJ01000505">
    <property type="protein sequence ID" value="ODM96757.1"/>
    <property type="molecule type" value="Genomic_DNA"/>
</dbReference>
<dbReference type="InterPro" id="IPR014756">
    <property type="entry name" value="Ig_E-set"/>
</dbReference>
<comment type="cofactor">
    <cofactor evidence="1">
        <name>Cu(2+)</name>
        <dbReference type="ChEBI" id="CHEBI:29036"/>
    </cofactor>
</comment>
<dbReference type="Pfam" id="PF03723">
    <property type="entry name" value="Hemocyanin_C"/>
    <property type="match status" value="1"/>
</dbReference>
<proteinExistence type="inferred from homology"/>
<dbReference type="GO" id="GO:0046872">
    <property type="term" value="F:metal ion binding"/>
    <property type="evidence" value="ECO:0007669"/>
    <property type="project" value="UniProtKB-KW"/>
</dbReference>
<evidence type="ECO:0000256" key="2">
    <source>
        <dbReference type="ARBA" id="ARBA00009928"/>
    </source>
</evidence>
<evidence type="ECO:0000256" key="4">
    <source>
        <dbReference type="ARBA" id="ARBA00023008"/>
    </source>
</evidence>
<evidence type="ECO:0000256" key="1">
    <source>
        <dbReference type="ARBA" id="ARBA00001973"/>
    </source>
</evidence>
<evidence type="ECO:0000313" key="7">
    <source>
        <dbReference type="Proteomes" id="UP000094527"/>
    </source>
</evidence>
<dbReference type="Gene3D" id="2.60.40.1520">
    <property type="entry name" value="Hemocyanin, C-terminal domain"/>
    <property type="match status" value="1"/>
</dbReference>
<reference evidence="6 7" key="1">
    <citation type="journal article" date="2016" name="Genome Biol. Evol.">
        <title>Gene Family Evolution Reflects Adaptation to Soil Environmental Stressors in the Genome of the Collembolan Orchesella cincta.</title>
        <authorList>
            <person name="Faddeeva-Vakhrusheva A."/>
            <person name="Derks M.F."/>
            <person name="Anvar S.Y."/>
            <person name="Agamennone V."/>
            <person name="Suring W."/>
            <person name="Smit S."/>
            <person name="van Straalen N.M."/>
            <person name="Roelofs D."/>
        </authorList>
    </citation>
    <scope>NUCLEOTIDE SEQUENCE [LARGE SCALE GENOMIC DNA]</scope>
    <source>
        <tissue evidence="6">Mixed pool</tissue>
    </source>
</reference>
<dbReference type="STRING" id="48709.A0A1D2MUJ2"/>
<name>A0A1D2MUJ2_ORCCI</name>